<dbReference type="EMBL" id="JAUKUD010000007">
    <property type="protein sequence ID" value="KAK0738939.1"/>
    <property type="molecule type" value="Genomic_DNA"/>
</dbReference>
<dbReference type="InterPro" id="IPR021858">
    <property type="entry name" value="Fun_TF"/>
</dbReference>
<evidence type="ECO:0000313" key="5">
    <source>
        <dbReference type="Proteomes" id="UP001172155"/>
    </source>
</evidence>
<organism evidence="4 5">
    <name type="scientific">Schizothecium vesticola</name>
    <dbReference type="NCBI Taxonomy" id="314040"/>
    <lineage>
        <taxon>Eukaryota</taxon>
        <taxon>Fungi</taxon>
        <taxon>Dikarya</taxon>
        <taxon>Ascomycota</taxon>
        <taxon>Pezizomycotina</taxon>
        <taxon>Sordariomycetes</taxon>
        <taxon>Sordariomycetidae</taxon>
        <taxon>Sordariales</taxon>
        <taxon>Schizotheciaceae</taxon>
        <taxon>Schizothecium</taxon>
    </lineage>
</organism>
<feature type="compositionally biased region" description="Low complexity" evidence="2">
    <location>
        <begin position="83"/>
        <end position="108"/>
    </location>
</feature>
<comment type="caution">
    <text evidence="4">The sequence shown here is derived from an EMBL/GenBank/DDBJ whole genome shotgun (WGS) entry which is preliminary data.</text>
</comment>
<dbReference type="Gene3D" id="4.10.240.10">
    <property type="entry name" value="Zn(2)-C6 fungal-type DNA-binding domain"/>
    <property type="match status" value="1"/>
</dbReference>
<evidence type="ECO:0000313" key="4">
    <source>
        <dbReference type="EMBL" id="KAK0738939.1"/>
    </source>
</evidence>
<dbReference type="PANTHER" id="PTHR37540">
    <property type="entry name" value="TRANSCRIPTION FACTOR (ACR-2), PUTATIVE-RELATED-RELATED"/>
    <property type="match status" value="1"/>
</dbReference>
<dbReference type="SUPFAM" id="SSF57701">
    <property type="entry name" value="Zn2/Cys6 DNA-binding domain"/>
    <property type="match status" value="1"/>
</dbReference>
<dbReference type="InterPro" id="IPR036864">
    <property type="entry name" value="Zn2-C6_fun-type_DNA-bd_sf"/>
</dbReference>
<dbReference type="GO" id="GO:0000981">
    <property type="term" value="F:DNA-binding transcription factor activity, RNA polymerase II-specific"/>
    <property type="evidence" value="ECO:0007669"/>
    <property type="project" value="InterPro"/>
</dbReference>
<evidence type="ECO:0000256" key="2">
    <source>
        <dbReference type="SAM" id="MobiDB-lite"/>
    </source>
</evidence>
<keyword evidence="1" id="KW-0539">Nucleus</keyword>
<name>A0AA40BR93_9PEZI</name>
<dbReference type="Proteomes" id="UP001172155">
    <property type="component" value="Unassembled WGS sequence"/>
</dbReference>
<gene>
    <name evidence="4" type="ORF">B0T18DRAFT_492785</name>
</gene>
<sequence length="557" mass="60339">MQTRLTLAQLTRLPKTCTECRRRKQKCLPSPSPSTQCLNCAKRWPPVHCVFREPKQPSRPQHPSFESIFVFSANDTDPDDASESPSSSRSSSGGSSSSSSSSSSTSSSPVGDPETDARANALSRAMVGSPRAVGGTLSVIGSCQGSIPVPNTARNNELFYFFIEYVAPSIVSIDGVGLPPAFRAVMLPWILQSPLFPHIAVLMSSVTQALDLGRQPNETVEPLVLKSRVLTIINKALSTGHDLSDLLRCAINLVVIEWYWGDDDSMWTHMRGIRDLVRSRGGFEALNDPMFVVVVILMDYCLGACFETDLLMQERTPDRHLTPPLPSQCSPSLIGPLHPRDCAFSSLADTLSLPPEAASIVSSAHHLTLLIVNSAPENYDYTTSPPPTPTATIRATAATIHKCLLLSPPSPASSSTDENHVLTTALHLTALFYTISIATSTPLSTLKTSPSLTLLIAGLPAIDAADALYASIRAVPSSRWKRMPGVFLWVMLVAAAQRTRSTAGEGGWESPRQRERKYLRRRMATAAQAVAQEDFGVGIWCLRGFWLVGSFEVVVLG</sequence>
<dbReference type="GO" id="GO:0008270">
    <property type="term" value="F:zinc ion binding"/>
    <property type="evidence" value="ECO:0007669"/>
    <property type="project" value="InterPro"/>
</dbReference>
<dbReference type="InterPro" id="IPR001138">
    <property type="entry name" value="Zn2Cys6_DnaBD"/>
</dbReference>
<accession>A0AA40BR93</accession>
<dbReference type="PANTHER" id="PTHR37540:SF9">
    <property type="entry name" value="ZN(2)-C6 FUNGAL-TYPE DOMAIN-CONTAINING PROTEIN"/>
    <property type="match status" value="1"/>
</dbReference>
<dbReference type="CDD" id="cd00067">
    <property type="entry name" value="GAL4"/>
    <property type="match status" value="1"/>
</dbReference>
<proteinExistence type="predicted"/>
<feature type="region of interest" description="Disordered" evidence="2">
    <location>
        <begin position="73"/>
        <end position="116"/>
    </location>
</feature>
<dbReference type="PROSITE" id="PS00463">
    <property type="entry name" value="ZN2_CY6_FUNGAL_1"/>
    <property type="match status" value="1"/>
</dbReference>
<evidence type="ECO:0000259" key="3">
    <source>
        <dbReference type="PROSITE" id="PS50048"/>
    </source>
</evidence>
<protein>
    <recommendedName>
        <fullName evidence="3">Zn(2)-C6 fungal-type domain-containing protein</fullName>
    </recommendedName>
</protein>
<dbReference type="AlphaFoldDB" id="A0AA40BR93"/>
<dbReference type="PROSITE" id="PS50048">
    <property type="entry name" value="ZN2_CY6_FUNGAL_2"/>
    <property type="match status" value="1"/>
</dbReference>
<dbReference type="Pfam" id="PF11951">
    <property type="entry name" value="Fungal_trans_2"/>
    <property type="match status" value="1"/>
</dbReference>
<evidence type="ECO:0000256" key="1">
    <source>
        <dbReference type="ARBA" id="ARBA00023242"/>
    </source>
</evidence>
<reference evidence="4" key="1">
    <citation type="submission" date="2023-06" db="EMBL/GenBank/DDBJ databases">
        <title>Genome-scale phylogeny and comparative genomics of the fungal order Sordariales.</title>
        <authorList>
            <consortium name="Lawrence Berkeley National Laboratory"/>
            <person name="Hensen N."/>
            <person name="Bonometti L."/>
            <person name="Westerberg I."/>
            <person name="Brannstrom I.O."/>
            <person name="Guillou S."/>
            <person name="Cros-Aarteil S."/>
            <person name="Calhoun S."/>
            <person name="Haridas S."/>
            <person name="Kuo A."/>
            <person name="Mondo S."/>
            <person name="Pangilinan J."/>
            <person name="Riley R."/>
            <person name="LaButti K."/>
            <person name="Andreopoulos B."/>
            <person name="Lipzen A."/>
            <person name="Chen C."/>
            <person name="Yanf M."/>
            <person name="Daum C."/>
            <person name="Ng V."/>
            <person name="Clum A."/>
            <person name="Steindorff A."/>
            <person name="Ohm R."/>
            <person name="Martin F."/>
            <person name="Silar P."/>
            <person name="Natvig D."/>
            <person name="Lalanne C."/>
            <person name="Gautier V."/>
            <person name="Ament-velasquez S.L."/>
            <person name="Kruys A."/>
            <person name="Hutchinson M.I."/>
            <person name="Powell A.J."/>
            <person name="Barry K."/>
            <person name="Miller A.N."/>
            <person name="Grigoriev I.V."/>
            <person name="Debuchy R."/>
            <person name="Gladieux P."/>
            <person name="Thoren M.H."/>
            <person name="Johannesson H."/>
        </authorList>
    </citation>
    <scope>NUCLEOTIDE SEQUENCE</scope>
    <source>
        <strain evidence="4">SMH3187-1</strain>
    </source>
</reference>
<feature type="domain" description="Zn(2)-C6 fungal-type" evidence="3">
    <location>
        <begin position="16"/>
        <end position="51"/>
    </location>
</feature>
<keyword evidence="5" id="KW-1185">Reference proteome</keyword>